<protein>
    <submittedName>
        <fullName evidence="1">OsmC-like protein</fullName>
    </submittedName>
</protein>
<dbReference type="RefSeq" id="WP_307234285.1">
    <property type="nucleotide sequence ID" value="NZ_JAUSUZ010000001.1"/>
</dbReference>
<evidence type="ECO:0000313" key="1">
    <source>
        <dbReference type="EMBL" id="MDQ0363563.1"/>
    </source>
</evidence>
<keyword evidence="2" id="KW-1185">Reference proteome</keyword>
<reference evidence="1 2" key="1">
    <citation type="submission" date="2023-07" db="EMBL/GenBank/DDBJ databases">
        <title>Sequencing the genomes of 1000 actinobacteria strains.</title>
        <authorList>
            <person name="Klenk H.-P."/>
        </authorList>
    </citation>
    <scope>NUCLEOTIDE SEQUENCE [LARGE SCALE GENOMIC DNA]</scope>
    <source>
        <strain evidence="1 2">DSM 44709</strain>
    </source>
</reference>
<dbReference type="SUPFAM" id="SSF82784">
    <property type="entry name" value="OsmC-like"/>
    <property type="match status" value="1"/>
</dbReference>
<dbReference type="AlphaFoldDB" id="A0AAE3VTD7"/>
<dbReference type="InterPro" id="IPR003718">
    <property type="entry name" value="OsmC/Ohr_fam"/>
</dbReference>
<dbReference type="Proteomes" id="UP001240236">
    <property type="component" value="Unassembled WGS sequence"/>
</dbReference>
<dbReference type="EMBL" id="JAUSUZ010000001">
    <property type="protein sequence ID" value="MDQ0363563.1"/>
    <property type="molecule type" value="Genomic_DNA"/>
</dbReference>
<evidence type="ECO:0000313" key="2">
    <source>
        <dbReference type="Proteomes" id="UP001240236"/>
    </source>
</evidence>
<dbReference type="Gene3D" id="3.30.300.20">
    <property type="match status" value="1"/>
</dbReference>
<organism evidence="1 2">
    <name type="scientific">Catenuloplanes indicus</name>
    <dbReference type="NCBI Taxonomy" id="137267"/>
    <lineage>
        <taxon>Bacteria</taxon>
        <taxon>Bacillati</taxon>
        <taxon>Actinomycetota</taxon>
        <taxon>Actinomycetes</taxon>
        <taxon>Micromonosporales</taxon>
        <taxon>Micromonosporaceae</taxon>
        <taxon>Catenuloplanes</taxon>
    </lineage>
</organism>
<sequence>MSINTVEVGHVHADVYEIRVRDHVFAVDQPADAGGSDQAPTPVELFVASLASCVAFYAGRYLGRHGFDRTGLRVRATYHLAADRPARVAEIRITIRPPDGFPAERVAALSAVAGHCTVHNTLTVPPDVSISVG</sequence>
<dbReference type="Pfam" id="PF02566">
    <property type="entry name" value="OsmC"/>
    <property type="match status" value="1"/>
</dbReference>
<gene>
    <name evidence="1" type="ORF">J2S42_000232</name>
</gene>
<proteinExistence type="predicted"/>
<dbReference type="PANTHER" id="PTHR39624">
    <property type="entry name" value="PROTEIN INVOLVED IN RIMO-MEDIATED BETA-METHYLTHIOLATION OF RIBOSOMAL PROTEIN S12 YCAO"/>
    <property type="match status" value="1"/>
</dbReference>
<dbReference type="InterPro" id="IPR036102">
    <property type="entry name" value="OsmC/Ohrsf"/>
</dbReference>
<accession>A0AAE3VTD7</accession>
<dbReference type="PANTHER" id="PTHR39624:SF2">
    <property type="entry name" value="OSMC-LIKE PROTEIN"/>
    <property type="match status" value="1"/>
</dbReference>
<comment type="caution">
    <text evidence="1">The sequence shown here is derived from an EMBL/GenBank/DDBJ whole genome shotgun (WGS) entry which is preliminary data.</text>
</comment>
<name>A0AAE3VTD7_9ACTN</name>
<dbReference type="InterPro" id="IPR015946">
    <property type="entry name" value="KH_dom-like_a/b"/>
</dbReference>